<evidence type="ECO:0000313" key="1">
    <source>
        <dbReference type="EMBL" id="MCI2285493.1"/>
    </source>
</evidence>
<organism evidence="1 2">
    <name type="scientific">Colwellia maritima</name>
    <dbReference type="NCBI Taxonomy" id="2912588"/>
    <lineage>
        <taxon>Bacteria</taxon>
        <taxon>Pseudomonadati</taxon>
        <taxon>Pseudomonadota</taxon>
        <taxon>Gammaproteobacteria</taxon>
        <taxon>Alteromonadales</taxon>
        <taxon>Colwelliaceae</taxon>
        <taxon>Colwellia</taxon>
    </lineage>
</organism>
<sequence length="63" mass="6868">MFIIAANSDVIPLATQITPLVAALKATKNSNIFYVLIEDDHSFSSSRLPLITKTASFLNANCR</sequence>
<name>A0ABS9X5I7_9GAMM</name>
<comment type="caution">
    <text evidence="1">The sequence shown here is derived from an EMBL/GenBank/DDBJ whole genome shotgun (WGS) entry which is preliminary data.</text>
</comment>
<evidence type="ECO:0000313" key="2">
    <source>
        <dbReference type="Proteomes" id="UP001139646"/>
    </source>
</evidence>
<reference evidence="1" key="1">
    <citation type="submission" date="2022-01" db="EMBL/GenBank/DDBJ databases">
        <title>Colwellia maritima, isolated from seawater.</title>
        <authorList>
            <person name="Kristyanto S."/>
            <person name="Jung J."/>
            <person name="Jeon C.O."/>
        </authorList>
    </citation>
    <scope>NUCLEOTIDE SEQUENCE</scope>
    <source>
        <strain evidence="1">MSW7</strain>
    </source>
</reference>
<dbReference type="EMBL" id="JAKKSL010000005">
    <property type="protein sequence ID" value="MCI2285493.1"/>
    <property type="molecule type" value="Genomic_DNA"/>
</dbReference>
<accession>A0ABS9X5I7</accession>
<dbReference type="RefSeq" id="WP_242288373.1">
    <property type="nucleotide sequence ID" value="NZ_JAKKSL010000005.1"/>
</dbReference>
<gene>
    <name evidence="1" type="ORF">L3081_21460</name>
</gene>
<protein>
    <submittedName>
        <fullName evidence="1">Uncharacterized protein</fullName>
    </submittedName>
</protein>
<keyword evidence="2" id="KW-1185">Reference proteome</keyword>
<dbReference type="Proteomes" id="UP001139646">
    <property type="component" value="Unassembled WGS sequence"/>
</dbReference>
<proteinExistence type="predicted"/>